<dbReference type="PANTHER" id="PTHR46211">
    <property type="entry name" value="GLYCEROPHOSPHORYL DIESTER PHOSPHODIESTERASE"/>
    <property type="match status" value="1"/>
</dbReference>
<keyword evidence="4" id="KW-1185">Reference proteome</keyword>
<dbReference type="EMBL" id="RCIW01000015">
    <property type="protein sequence ID" value="RLP08179.1"/>
    <property type="molecule type" value="Genomic_DNA"/>
</dbReference>
<dbReference type="RefSeq" id="WP_119161460.1">
    <property type="nucleotide sequence ID" value="NZ_LR134442.1"/>
</dbReference>
<reference evidence="4" key="2">
    <citation type="submission" date="2018-08" db="EMBL/GenBank/DDBJ databases">
        <authorList>
            <person name="Hornung B."/>
        </authorList>
    </citation>
    <scope>NUCLEOTIDE SEQUENCE [LARGE SCALE GENOMIC DNA]</scope>
</reference>
<evidence type="ECO:0000313" key="2">
    <source>
        <dbReference type="EMBL" id="RLP08179.1"/>
    </source>
</evidence>
<dbReference type="Gene3D" id="3.20.20.190">
    <property type="entry name" value="Phosphatidylinositol (PI) phosphodiesterase"/>
    <property type="match status" value="1"/>
</dbReference>
<dbReference type="EC" id="3.1.4.-" evidence="3"/>
<dbReference type="GO" id="GO:0008081">
    <property type="term" value="F:phosphoric diester hydrolase activity"/>
    <property type="evidence" value="ECO:0007669"/>
    <property type="project" value="InterPro"/>
</dbReference>
<dbReference type="CDD" id="cd08563">
    <property type="entry name" value="GDPD_TtGDE_like"/>
    <property type="match status" value="1"/>
</dbReference>
<dbReference type="GO" id="GO:0006629">
    <property type="term" value="P:lipid metabolic process"/>
    <property type="evidence" value="ECO:0007669"/>
    <property type="project" value="InterPro"/>
</dbReference>
<dbReference type="SUPFAM" id="SSF51695">
    <property type="entry name" value="PLC-like phosphodiesterases"/>
    <property type="match status" value="1"/>
</dbReference>
<organism evidence="3 4">
    <name type="scientific">Propionibacterium australiense</name>
    <dbReference type="NCBI Taxonomy" id="119981"/>
    <lineage>
        <taxon>Bacteria</taxon>
        <taxon>Bacillati</taxon>
        <taxon>Actinomycetota</taxon>
        <taxon>Actinomycetes</taxon>
        <taxon>Propionibacteriales</taxon>
        <taxon>Propionibacteriaceae</taxon>
        <taxon>Propionibacterium</taxon>
    </lineage>
</organism>
<dbReference type="AlphaFoldDB" id="A0A383S6A3"/>
<reference evidence="3" key="1">
    <citation type="submission" date="2018-08" db="EMBL/GenBank/DDBJ databases">
        <authorList>
            <person name="Ferrada E.E."/>
            <person name="Latorre B.A."/>
        </authorList>
    </citation>
    <scope>NUCLEOTIDE SEQUENCE [LARGE SCALE GENOMIC DNA]</scope>
    <source>
        <strain evidence="3">Propionibacterium_australiense1</strain>
    </source>
</reference>
<dbReference type="PROSITE" id="PS51704">
    <property type="entry name" value="GP_PDE"/>
    <property type="match status" value="1"/>
</dbReference>
<gene>
    <name evidence="2" type="ORF">D7U36_09955</name>
    <name evidence="3" type="ORF">PROPAUS_1006</name>
</gene>
<accession>A0A383S6A3</accession>
<proteinExistence type="predicted"/>
<dbReference type="InterPro" id="IPR030395">
    <property type="entry name" value="GP_PDE_dom"/>
</dbReference>
<evidence type="ECO:0000313" key="4">
    <source>
        <dbReference type="Proteomes" id="UP000263928"/>
    </source>
</evidence>
<feature type="domain" description="GP-PDE" evidence="1">
    <location>
        <begin position="2"/>
        <end position="237"/>
    </location>
</feature>
<evidence type="ECO:0000313" key="3">
    <source>
        <dbReference type="EMBL" id="SYZ33092.1"/>
    </source>
</evidence>
<name>A0A383S6A3_9ACTN</name>
<dbReference type="OrthoDB" id="9758957at2"/>
<sequence>MTQIWAHRGAGRAAPENTIAAFTAAVAFGADGVELDVQRTRDGQLVVCSDERIDRTSSGHGWIRDMTLVELHRYDFSYGRTDFAGARIPTLVEVLTALDGTGLSLNIELKNSTVPYPGMEDEVVELVEQAGWGDRVIYSSFNHASMRVMAQMGKHVGLLYDAVLWKPARYALGLGASALHPSWKTVATDPRMVRKARKKGLAVNVWTLDRPEQVRAALALGVDAIITNTPDVALSVRDAAGRSSWPDQGICAETN</sequence>
<dbReference type="InterPro" id="IPR017946">
    <property type="entry name" value="PLC-like_Pdiesterase_TIM-brl"/>
</dbReference>
<dbReference type="Proteomes" id="UP000279336">
    <property type="component" value="Unassembled WGS sequence"/>
</dbReference>
<dbReference type="PANTHER" id="PTHR46211:SF1">
    <property type="entry name" value="GLYCEROPHOSPHODIESTER PHOSPHODIESTERASE, CYTOPLASMIC"/>
    <property type="match status" value="1"/>
</dbReference>
<dbReference type="Proteomes" id="UP000263928">
    <property type="component" value="Unassembled WGS sequence"/>
</dbReference>
<dbReference type="Pfam" id="PF03009">
    <property type="entry name" value="GDPD"/>
    <property type="match status" value="1"/>
</dbReference>
<evidence type="ECO:0000259" key="1">
    <source>
        <dbReference type="PROSITE" id="PS51704"/>
    </source>
</evidence>
<reference evidence="2 5" key="3">
    <citation type="submission" date="2018-10" db="EMBL/GenBank/DDBJ databases">
        <title>Propionibacterium australiense Genome Sequencing and Assembly.</title>
        <authorList>
            <person name="Bernier A.-M."/>
            <person name="Bernard K."/>
        </authorList>
    </citation>
    <scope>NUCLEOTIDE SEQUENCE [LARGE SCALE GENOMIC DNA]</scope>
    <source>
        <strain evidence="2 5">NML98A078</strain>
    </source>
</reference>
<protein>
    <submittedName>
        <fullName evidence="2 3">Glycerophosphodiester phosphodiesterase</fullName>
        <ecNumber evidence="3">3.1.4.-</ecNumber>
    </submittedName>
</protein>
<dbReference type="EMBL" id="UNQJ01000005">
    <property type="protein sequence ID" value="SYZ33092.1"/>
    <property type="molecule type" value="Genomic_DNA"/>
</dbReference>
<keyword evidence="3" id="KW-0378">Hydrolase</keyword>
<evidence type="ECO:0000313" key="5">
    <source>
        <dbReference type="Proteomes" id="UP000279336"/>
    </source>
</evidence>